<gene>
    <name evidence="5" type="primary">recX</name>
    <name evidence="8" type="ORF">JF888_07130</name>
</gene>
<comment type="subcellular location">
    <subcellularLocation>
        <location evidence="1 5">Cytoplasm</location>
    </subcellularLocation>
</comment>
<evidence type="ECO:0000256" key="2">
    <source>
        <dbReference type="ARBA" id="ARBA00009695"/>
    </source>
</evidence>
<protein>
    <recommendedName>
        <fullName evidence="3 5">Regulatory protein RecX</fullName>
    </recommendedName>
</protein>
<dbReference type="Pfam" id="PF21982">
    <property type="entry name" value="RecX_HTH1"/>
    <property type="match status" value="1"/>
</dbReference>
<dbReference type="RefSeq" id="WP_338178127.1">
    <property type="nucleotide sequence ID" value="NZ_JAEKNQ010000028.1"/>
</dbReference>
<dbReference type="HAMAP" id="MF_01114">
    <property type="entry name" value="RecX"/>
    <property type="match status" value="1"/>
</dbReference>
<evidence type="ECO:0000256" key="4">
    <source>
        <dbReference type="ARBA" id="ARBA00022490"/>
    </source>
</evidence>
<accession>A0A934KDT7</accession>
<dbReference type="PANTHER" id="PTHR33602:SF1">
    <property type="entry name" value="REGULATORY PROTEIN RECX FAMILY PROTEIN"/>
    <property type="match status" value="1"/>
</dbReference>
<dbReference type="Gene3D" id="1.10.10.10">
    <property type="entry name" value="Winged helix-like DNA-binding domain superfamily/Winged helix DNA-binding domain"/>
    <property type="match status" value="2"/>
</dbReference>
<comment type="function">
    <text evidence="5">Modulates RecA activity.</text>
</comment>
<evidence type="ECO:0000313" key="9">
    <source>
        <dbReference type="Proteomes" id="UP000620075"/>
    </source>
</evidence>
<name>A0A934KDT7_9BACT</name>
<proteinExistence type="inferred from homology"/>
<reference evidence="8 9" key="1">
    <citation type="submission" date="2020-10" db="EMBL/GenBank/DDBJ databases">
        <title>Ca. Dormibacterota MAGs.</title>
        <authorList>
            <person name="Montgomery K."/>
        </authorList>
    </citation>
    <scope>NUCLEOTIDE SEQUENCE [LARGE SCALE GENOMIC DNA]</scope>
    <source>
        <strain evidence="8">SC8811_S16_3</strain>
    </source>
</reference>
<keyword evidence="4 5" id="KW-0963">Cytoplasm</keyword>
<dbReference type="InterPro" id="IPR003783">
    <property type="entry name" value="Regulatory_RecX"/>
</dbReference>
<dbReference type="PANTHER" id="PTHR33602">
    <property type="entry name" value="REGULATORY PROTEIN RECX FAMILY PROTEIN"/>
    <property type="match status" value="1"/>
</dbReference>
<feature type="domain" description="RecX second three-helical" evidence="6">
    <location>
        <begin position="58"/>
        <end position="97"/>
    </location>
</feature>
<comment type="caution">
    <text evidence="8">The sequence shown here is derived from an EMBL/GenBank/DDBJ whole genome shotgun (WGS) entry which is preliminary data.</text>
</comment>
<dbReference type="InterPro" id="IPR036388">
    <property type="entry name" value="WH-like_DNA-bd_sf"/>
</dbReference>
<dbReference type="InterPro" id="IPR053924">
    <property type="entry name" value="RecX_HTH_2nd"/>
</dbReference>
<sequence length="153" mass="16787">MASPRPAPAPDPQEVAVRLLALRAHGEEELRRKLLQRGCLAEEVEAALAQLQVSGYLDDLEVARSLVRRRSQARGRALIAQELISRGISREVTAQALAELSEQVEAAAARHLIESAPGLQQQRLAGRLQRRGFAPSQVRRLLAERCTDENAGD</sequence>
<evidence type="ECO:0000259" key="7">
    <source>
        <dbReference type="Pfam" id="PF21982"/>
    </source>
</evidence>
<dbReference type="AlphaFoldDB" id="A0A934KDT7"/>
<feature type="domain" description="RecX first three-helical" evidence="7">
    <location>
        <begin position="15"/>
        <end position="51"/>
    </location>
</feature>
<comment type="similarity">
    <text evidence="2 5">Belongs to the RecX family.</text>
</comment>
<evidence type="ECO:0000259" key="6">
    <source>
        <dbReference type="Pfam" id="PF02631"/>
    </source>
</evidence>
<dbReference type="GO" id="GO:0005737">
    <property type="term" value="C:cytoplasm"/>
    <property type="evidence" value="ECO:0007669"/>
    <property type="project" value="UniProtKB-SubCell"/>
</dbReference>
<evidence type="ECO:0000256" key="1">
    <source>
        <dbReference type="ARBA" id="ARBA00004496"/>
    </source>
</evidence>
<evidence type="ECO:0000256" key="3">
    <source>
        <dbReference type="ARBA" id="ARBA00018111"/>
    </source>
</evidence>
<dbReference type="Proteomes" id="UP000620075">
    <property type="component" value="Unassembled WGS sequence"/>
</dbReference>
<organism evidence="8 9">
    <name type="scientific">Candidatus Dormiibacter inghamiae</name>
    <dbReference type="NCBI Taxonomy" id="3127013"/>
    <lineage>
        <taxon>Bacteria</taxon>
        <taxon>Bacillati</taxon>
        <taxon>Candidatus Dormiibacterota</taxon>
        <taxon>Candidatus Dormibacteria</taxon>
        <taxon>Candidatus Dormibacterales</taxon>
        <taxon>Candidatus Dormibacteraceae</taxon>
        <taxon>Candidatus Dormiibacter</taxon>
    </lineage>
</organism>
<dbReference type="EMBL" id="JAEKNQ010000028">
    <property type="protein sequence ID" value="MBJ7602950.1"/>
    <property type="molecule type" value="Genomic_DNA"/>
</dbReference>
<dbReference type="GO" id="GO:0006282">
    <property type="term" value="P:regulation of DNA repair"/>
    <property type="evidence" value="ECO:0007669"/>
    <property type="project" value="UniProtKB-UniRule"/>
</dbReference>
<evidence type="ECO:0000313" key="8">
    <source>
        <dbReference type="EMBL" id="MBJ7602950.1"/>
    </source>
</evidence>
<dbReference type="Pfam" id="PF02631">
    <property type="entry name" value="RecX_HTH2"/>
    <property type="match status" value="1"/>
</dbReference>
<evidence type="ECO:0000256" key="5">
    <source>
        <dbReference type="HAMAP-Rule" id="MF_01114"/>
    </source>
</evidence>
<dbReference type="InterPro" id="IPR053926">
    <property type="entry name" value="RecX_HTH_1st"/>
</dbReference>